<dbReference type="EMBL" id="AP023081">
    <property type="protein sequence ID" value="BCD89141.1"/>
    <property type="molecule type" value="Genomic_DNA"/>
</dbReference>
<name>A0ABN6C107_9PSED</name>
<organism evidence="1 2">
    <name type="scientific">Pseudomonas solani</name>
    <dbReference type="NCBI Taxonomy" id="2731552"/>
    <lineage>
        <taxon>Bacteria</taxon>
        <taxon>Pseudomonadati</taxon>
        <taxon>Pseudomonadota</taxon>
        <taxon>Gammaproteobacteria</taxon>
        <taxon>Pseudomonadales</taxon>
        <taxon>Pseudomonadaceae</taxon>
        <taxon>Pseudomonas</taxon>
    </lineage>
</organism>
<evidence type="ECO:0000313" key="1">
    <source>
        <dbReference type="EMBL" id="BCD89141.1"/>
    </source>
</evidence>
<proteinExistence type="predicted"/>
<sequence length="145" mass="15929">MRFEYLIDWDNLHAFQCKCAYALARIGTTETKVALELIAKHSDPMLREYGQEGLDHWPIPYKGGDVPIQGGPYVRSVGHVSGGSRGCGAASVSAGSLCSQQLNSFRQLCQPSSPRRHLLRTMPHRKGDRRAAGLSAHNAAHGYVR</sequence>
<keyword evidence="2" id="KW-1185">Reference proteome</keyword>
<gene>
    <name evidence="1" type="ORF">PSm6_55480</name>
</gene>
<dbReference type="Proteomes" id="UP001064896">
    <property type="component" value="Chromosome"/>
</dbReference>
<protein>
    <recommendedName>
        <fullName evidence="3">HEAT repeat domain-containing protein</fullName>
    </recommendedName>
</protein>
<evidence type="ECO:0000313" key="2">
    <source>
        <dbReference type="Proteomes" id="UP001064896"/>
    </source>
</evidence>
<evidence type="ECO:0008006" key="3">
    <source>
        <dbReference type="Google" id="ProtNLM"/>
    </source>
</evidence>
<accession>A0ABN6C107</accession>
<reference evidence="1" key="1">
    <citation type="submission" date="2020-05" db="EMBL/GenBank/DDBJ databases">
        <title>Complete genome sequence of Pseudomonas sp. Sm006.</title>
        <authorList>
            <person name="Takeuchi K."/>
            <person name="Someya N."/>
        </authorList>
    </citation>
    <scope>NUCLEOTIDE SEQUENCE</scope>
    <source>
        <strain evidence="1">Sm006</strain>
    </source>
</reference>